<comment type="caution">
    <text evidence="8">The sequence shown here is derived from an EMBL/GenBank/DDBJ whole genome shotgun (WGS) entry which is preliminary data.</text>
</comment>
<dbReference type="PANTHER" id="PTHR18952">
    <property type="entry name" value="CARBONIC ANHYDRASE"/>
    <property type="match status" value="1"/>
</dbReference>
<keyword evidence="9" id="KW-1185">Reference proteome</keyword>
<keyword evidence="3" id="KW-0479">Metal-binding</keyword>
<evidence type="ECO:0000256" key="4">
    <source>
        <dbReference type="ARBA" id="ARBA00022833"/>
    </source>
</evidence>
<dbReference type="SMART" id="SM01057">
    <property type="entry name" value="Carb_anhydrase"/>
    <property type="match status" value="1"/>
</dbReference>
<dbReference type="CDD" id="cd03124">
    <property type="entry name" value="alpha_CA_prokaryotic_like"/>
    <property type="match status" value="1"/>
</dbReference>
<dbReference type="PROSITE" id="PS51144">
    <property type="entry name" value="ALPHA_CA_2"/>
    <property type="match status" value="1"/>
</dbReference>
<name>A0A8T0GZS1_CERPU</name>
<reference evidence="8" key="1">
    <citation type="submission" date="2020-06" db="EMBL/GenBank/DDBJ databases">
        <title>WGS assembly of Ceratodon purpureus strain R40.</title>
        <authorList>
            <person name="Carey S.B."/>
            <person name="Jenkins J."/>
            <person name="Shu S."/>
            <person name="Lovell J.T."/>
            <person name="Sreedasyam A."/>
            <person name="Maumus F."/>
            <person name="Tiley G.P."/>
            <person name="Fernandez-Pozo N."/>
            <person name="Barry K."/>
            <person name="Chen C."/>
            <person name="Wang M."/>
            <person name="Lipzen A."/>
            <person name="Daum C."/>
            <person name="Saski C.A."/>
            <person name="Payton A.C."/>
            <person name="Mcbreen J.C."/>
            <person name="Conrad R.E."/>
            <person name="Kollar L.M."/>
            <person name="Olsson S."/>
            <person name="Huttunen S."/>
            <person name="Landis J.B."/>
            <person name="Wickett N.J."/>
            <person name="Johnson M.G."/>
            <person name="Rensing S.A."/>
            <person name="Grimwood J."/>
            <person name="Schmutz J."/>
            <person name="Mcdaniel S.F."/>
        </authorList>
    </citation>
    <scope>NUCLEOTIDE SEQUENCE</scope>
    <source>
        <strain evidence="8">R40</strain>
    </source>
</reference>
<dbReference type="PANTHER" id="PTHR18952:SF265">
    <property type="entry name" value="CARBONIC ANHYDRASE"/>
    <property type="match status" value="1"/>
</dbReference>
<dbReference type="EMBL" id="CM026429">
    <property type="protein sequence ID" value="KAG0563278.1"/>
    <property type="molecule type" value="Genomic_DNA"/>
</dbReference>
<dbReference type="Gene3D" id="3.10.200.10">
    <property type="entry name" value="Alpha carbonic anhydrase"/>
    <property type="match status" value="1"/>
</dbReference>
<proteinExistence type="inferred from homology"/>
<evidence type="ECO:0000256" key="3">
    <source>
        <dbReference type="ARBA" id="ARBA00022723"/>
    </source>
</evidence>
<keyword evidence="4" id="KW-0862">Zinc</keyword>
<dbReference type="AlphaFoldDB" id="A0A8T0GZS1"/>
<dbReference type="InterPro" id="IPR023561">
    <property type="entry name" value="Carbonic_anhydrase_a-class"/>
</dbReference>
<accession>A0A8T0GZS1</accession>
<evidence type="ECO:0000313" key="8">
    <source>
        <dbReference type="EMBL" id="KAG0563278.1"/>
    </source>
</evidence>
<dbReference type="Proteomes" id="UP000822688">
    <property type="component" value="Chromosome 8"/>
</dbReference>
<evidence type="ECO:0000256" key="1">
    <source>
        <dbReference type="ARBA" id="ARBA00010718"/>
    </source>
</evidence>
<dbReference type="GO" id="GO:0004089">
    <property type="term" value="F:carbonate dehydratase activity"/>
    <property type="evidence" value="ECO:0007669"/>
    <property type="project" value="UniProtKB-EC"/>
</dbReference>
<dbReference type="InterPro" id="IPR041891">
    <property type="entry name" value="Alpha_CA_prokaryot-like"/>
</dbReference>
<evidence type="ECO:0000259" key="7">
    <source>
        <dbReference type="PROSITE" id="PS51144"/>
    </source>
</evidence>
<dbReference type="InterPro" id="IPR001148">
    <property type="entry name" value="CA_dom"/>
</dbReference>
<evidence type="ECO:0000256" key="5">
    <source>
        <dbReference type="ARBA" id="ARBA00023239"/>
    </source>
</evidence>
<keyword evidence="5" id="KW-0456">Lyase</keyword>
<sequence length="384" mass="42146">MALAISSRSLVALTCDAHYRTNSRPFTSLPQPTCISSSRIVDNKQRLTLRLLKLSKIPSGINHVENRIRKPYHLRCSSVESRASINAEHCHSIADSECSSVQPDYPSDHLGHRSEEGCRTGATWKDGSPRALNRRSAMLASMAVFGVGSSCSCCRAALAVEDWNYGGPSGASKWGGTCAIGAQQSPIDVTINKALHGEALGEMQFEYKLCTPTFKNPGHGTMQVNFPEGVNKLRLKGREFNLVQFHFHTPSEHAFDGLRFPMEAHLVHQDAVTKAYAVVGVMLDASADAFSNGALAAALRYSPLEHGKTLTVPNVQVSANDLLPLKETKNDRRYIHYMGSFTTPPCTESVDWFLLEKPLRVPTTEVLEFMKFVGDEQTLALNAV</sequence>
<protein>
    <recommendedName>
        <fullName evidence="2">carbonic anhydrase</fullName>
        <ecNumber evidence="2">4.2.1.1</ecNumber>
    </recommendedName>
</protein>
<organism evidence="8 9">
    <name type="scientific">Ceratodon purpureus</name>
    <name type="common">Fire moss</name>
    <name type="synonym">Dicranum purpureum</name>
    <dbReference type="NCBI Taxonomy" id="3225"/>
    <lineage>
        <taxon>Eukaryota</taxon>
        <taxon>Viridiplantae</taxon>
        <taxon>Streptophyta</taxon>
        <taxon>Embryophyta</taxon>
        <taxon>Bryophyta</taxon>
        <taxon>Bryophytina</taxon>
        <taxon>Bryopsida</taxon>
        <taxon>Dicranidae</taxon>
        <taxon>Pseudoditrichales</taxon>
        <taxon>Ditrichaceae</taxon>
        <taxon>Ceratodon</taxon>
    </lineage>
</organism>
<evidence type="ECO:0000256" key="2">
    <source>
        <dbReference type="ARBA" id="ARBA00012925"/>
    </source>
</evidence>
<evidence type="ECO:0000313" key="9">
    <source>
        <dbReference type="Proteomes" id="UP000822688"/>
    </source>
</evidence>
<feature type="domain" description="Alpha-carbonic anhydrase" evidence="7">
    <location>
        <begin position="161"/>
        <end position="384"/>
    </location>
</feature>
<dbReference type="GO" id="GO:0008270">
    <property type="term" value="F:zinc ion binding"/>
    <property type="evidence" value="ECO:0007669"/>
    <property type="project" value="InterPro"/>
</dbReference>
<comment type="catalytic activity">
    <reaction evidence="6">
        <text>hydrogencarbonate + H(+) = CO2 + H2O</text>
        <dbReference type="Rhea" id="RHEA:10748"/>
        <dbReference type="ChEBI" id="CHEBI:15377"/>
        <dbReference type="ChEBI" id="CHEBI:15378"/>
        <dbReference type="ChEBI" id="CHEBI:16526"/>
        <dbReference type="ChEBI" id="CHEBI:17544"/>
        <dbReference type="EC" id="4.2.1.1"/>
    </reaction>
</comment>
<dbReference type="Pfam" id="PF00194">
    <property type="entry name" value="Carb_anhydrase"/>
    <property type="match status" value="1"/>
</dbReference>
<dbReference type="InterPro" id="IPR036398">
    <property type="entry name" value="CA_dom_sf"/>
</dbReference>
<gene>
    <name evidence="8" type="ORF">KC19_8G018400</name>
</gene>
<dbReference type="EC" id="4.2.1.1" evidence="2"/>
<comment type="similarity">
    <text evidence="1">Belongs to the alpha-carbonic anhydrase family.</text>
</comment>
<evidence type="ECO:0000256" key="6">
    <source>
        <dbReference type="ARBA" id="ARBA00048348"/>
    </source>
</evidence>
<dbReference type="SUPFAM" id="SSF51069">
    <property type="entry name" value="Carbonic anhydrase"/>
    <property type="match status" value="1"/>
</dbReference>